<dbReference type="HOGENOM" id="CLU_701549_0_0_9"/>
<evidence type="ECO:0000313" key="4">
    <source>
        <dbReference type="EMBL" id="AFM02300.1"/>
    </source>
</evidence>
<evidence type="ECO:0000256" key="2">
    <source>
        <dbReference type="ARBA" id="ARBA00022448"/>
    </source>
</evidence>
<protein>
    <submittedName>
        <fullName evidence="4">ABC-type sugar transport system, periplasmic component</fullName>
    </submittedName>
</protein>
<dbReference type="Gene3D" id="3.40.190.10">
    <property type="entry name" value="Periplasmic binding protein-like II"/>
    <property type="match status" value="1"/>
</dbReference>
<sequence length="395" mass="42545">MVKGLVKQLRYRIPIIGFLVCALLLTGCGEDPQQGLPGGAAPAVIEVWHSLAGAEVEALGKEVQKIMDGHPEVIVHLEYIEEGEIAHLAYLAQAGGEGPEIFLTTSQALTELFQQGALAPVIGNADSFIGLTSQFKYGEKLYAHPLATDVPVFYYRTDLAQLPPTLADFYTTKGVLALTALDAKNLAPWWLAQGGKLAGNGQPVLQEPANLIFLQQLLAWKEEKLLVVDPNAWDLFLNAQAAYTIANASRAQGLTEAIPWGSVPLHQLTAGQGELLAVRTLGIANSSIKSSESLSPLIRLVEEELLSSDSQWAIAKAGKRFPASSSFYSREEAQSGILRQVGLSLAQVWSLPGNALEGKLIPIQDKAWQKAWTGVKPEEVLAEAQAEARKALEAK</sequence>
<keyword evidence="5" id="KW-1185">Reference proteome</keyword>
<dbReference type="RefSeq" id="WP_014795771.1">
    <property type="nucleotide sequence ID" value="NC_018017.1"/>
</dbReference>
<name>I4AEB5_DESDJ</name>
<dbReference type="KEGG" id="ddh:Desde_4038"/>
<gene>
    <name evidence="4" type="ordered locus">Desde_4038</name>
</gene>
<dbReference type="GO" id="GO:0015768">
    <property type="term" value="P:maltose transport"/>
    <property type="evidence" value="ECO:0007669"/>
    <property type="project" value="TreeGrafter"/>
</dbReference>
<dbReference type="SUPFAM" id="SSF53850">
    <property type="entry name" value="Periplasmic binding protein-like II"/>
    <property type="match status" value="1"/>
</dbReference>
<proteinExistence type="inferred from homology"/>
<dbReference type="Proteomes" id="UP000006053">
    <property type="component" value="Chromosome"/>
</dbReference>
<keyword evidence="4" id="KW-0762">Sugar transport</keyword>
<evidence type="ECO:0000256" key="3">
    <source>
        <dbReference type="ARBA" id="ARBA00022729"/>
    </source>
</evidence>
<dbReference type="GO" id="GO:0055052">
    <property type="term" value="C:ATP-binding cassette (ABC) transporter complex, substrate-binding subunit-containing"/>
    <property type="evidence" value="ECO:0007669"/>
    <property type="project" value="TreeGrafter"/>
</dbReference>
<organism evidence="4 5">
    <name type="scientific">Desulfitobacterium dehalogenans (strain ATCC 51507 / DSM 9161 / JW/IU-DC1)</name>
    <dbReference type="NCBI Taxonomy" id="756499"/>
    <lineage>
        <taxon>Bacteria</taxon>
        <taxon>Bacillati</taxon>
        <taxon>Bacillota</taxon>
        <taxon>Clostridia</taxon>
        <taxon>Eubacteriales</taxon>
        <taxon>Desulfitobacteriaceae</taxon>
        <taxon>Desulfitobacterium</taxon>
    </lineage>
</organism>
<dbReference type="PROSITE" id="PS51257">
    <property type="entry name" value="PROKAR_LIPOPROTEIN"/>
    <property type="match status" value="1"/>
</dbReference>
<dbReference type="OrthoDB" id="9808332at2"/>
<dbReference type="PANTHER" id="PTHR30061:SF50">
    <property type="entry name" value="MALTOSE_MALTODEXTRIN-BINDING PERIPLASMIC PROTEIN"/>
    <property type="match status" value="1"/>
</dbReference>
<comment type="similarity">
    <text evidence="1">Belongs to the bacterial solute-binding protein 1 family.</text>
</comment>
<reference evidence="4 5" key="2">
    <citation type="journal article" date="2015" name="J. Bacteriol.">
        <title>Genomic, proteomic, and biochemical analysis of the organohalide respiratory pathway in Desulfitobacterium dehalogenans.</title>
        <authorList>
            <person name="Kruse T."/>
            <person name="van de Pas B.A."/>
            <person name="Atteia A."/>
            <person name="Krab K."/>
            <person name="Hagen W.R."/>
            <person name="Goodwin L."/>
            <person name="Chain P."/>
            <person name="Boeren S."/>
            <person name="Maphosa F."/>
            <person name="Schraa G."/>
            <person name="de Vos W.M."/>
            <person name="van der Oost J."/>
            <person name="Smidt H."/>
            <person name="Stams A.J."/>
        </authorList>
    </citation>
    <scope>NUCLEOTIDE SEQUENCE [LARGE SCALE GENOMIC DNA]</scope>
    <source>
        <strain evidence="5">ATCC 51507 / DSM 9161 / JW/IU-DC1</strain>
    </source>
</reference>
<evidence type="ECO:0000256" key="1">
    <source>
        <dbReference type="ARBA" id="ARBA00008520"/>
    </source>
</evidence>
<dbReference type="GO" id="GO:0042956">
    <property type="term" value="P:maltodextrin transmembrane transport"/>
    <property type="evidence" value="ECO:0007669"/>
    <property type="project" value="TreeGrafter"/>
</dbReference>
<dbReference type="PANTHER" id="PTHR30061">
    <property type="entry name" value="MALTOSE-BINDING PERIPLASMIC PROTEIN"/>
    <property type="match status" value="1"/>
</dbReference>
<dbReference type="eggNOG" id="COG2182">
    <property type="taxonomic scope" value="Bacteria"/>
</dbReference>
<dbReference type="STRING" id="756499.Desde_4038"/>
<keyword evidence="2" id="KW-0813">Transport</keyword>
<dbReference type="AlphaFoldDB" id="I4AEB5"/>
<keyword evidence="3" id="KW-0732">Signal</keyword>
<evidence type="ECO:0000313" key="5">
    <source>
        <dbReference type="Proteomes" id="UP000006053"/>
    </source>
</evidence>
<dbReference type="GO" id="GO:1901982">
    <property type="term" value="F:maltose binding"/>
    <property type="evidence" value="ECO:0007669"/>
    <property type="project" value="TreeGrafter"/>
</dbReference>
<accession>I4AEB5</accession>
<dbReference type="EMBL" id="CP003348">
    <property type="protein sequence ID" value="AFM02300.1"/>
    <property type="molecule type" value="Genomic_DNA"/>
</dbReference>
<reference evidence="5" key="1">
    <citation type="submission" date="2012-06" db="EMBL/GenBank/DDBJ databases">
        <title>Complete sequence of Desulfitobacterium dehalogenans ATCC 51507.</title>
        <authorList>
            <person name="Lucas S."/>
            <person name="Han J."/>
            <person name="Lapidus A."/>
            <person name="Cheng J.-F."/>
            <person name="Goodwin L."/>
            <person name="Pitluck S."/>
            <person name="Peters L."/>
            <person name="Ovchinnikova G."/>
            <person name="Teshima H."/>
            <person name="Detter J.C."/>
            <person name="Han C."/>
            <person name="Tapia R."/>
            <person name="Land M."/>
            <person name="Hauser L."/>
            <person name="Kyrpides N."/>
            <person name="Ivanova N."/>
            <person name="Pagani I."/>
            <person name="Kruse T."/>
            <person name="de Vos W.M."/>
            <person name="Smidt H."/>
            <person name="Woyke T."/>
        </authorList>
    </citation>
    <scope>NUCLEOTIDE SEQUENCE [LARGE SCALE GENOMIC DNA]</scope>
    <source>
        <strain evidence="5">ATCC 51507 / DSM 9161 / JW/IU-DC1</strain>
    </source>
</reference>